<organism evidence="3 4">
    <name type="scientific">Kineothrix alysoides</name>
    <dbReference type="NCBI Taxonomy" id="1469948"/>
    <lineage>
        <taxon>Bacteria</taxon>
        <taxon>Bacillati</taxon>
        <taxon>Bacillota</taxon>
        <taxon>Clostridia</taxon>
        <taxon>Lachnospirales</taxon>
        <taxon>Lachnospiraceae</taxon>
        <taxon>Kineothrix</taxon>
    </lineage>
</organism>
<name>A0A4R1R624_9FIRM</name>
<dbReference type="STRING" id="1469948.GCA_000732725_02678"/>
<keyword evidence="1" id="KW-0732">Signal</keyword>
<dbReference type="EMBL" id="SLUO01000001">
    <property type="protein sequence ID" value="TCL60994.1"/>
    <property type="molecule type" value="Genomic_DNA"/>
</dbReference>
<reference evidence="3 4" key="1">
    <citation type="submission" date="2019-03" db="EMBL/GenBank/DDBJ databases">
        <title>Genomic Encyclopedia of Type Strains, Phase IV (KMG-IV): sequencing the most valuable type-strain genomes for metagenomic binning, comparative biology and taxonomic classification.</title>
        <authorList>
            <person name="Goeker M."/>
        </authorList>
    </citation>
    <scope>NUCLEOTIDE SEQUENCE [LARGE SCALE GENOMIC DNA]</scope>
    <source>
        <strain evidence="3 4">DSM 100556</strain>
    </source>
</reference>
<dbReference type="Proteomes" id="UP000295718">
    <property type="component" value="Unassembled WGS sequence"/>
</dbReference>
<evidence type="ECO:0000313" key="3">
    <source>
        <dbReference type="EMBL" id="TCL60994.1"/>
    </source>
</evidence>
<protein>
    <recommendedName>
        <fullName evidence="2">DUF6287 domain-containing protein</fullName>
    </recommendedName>
</protein>
<gene>
    <name evidence="3" type="ORF">EDD76_10191</name>
</gene>
<keyword evidence="4" id="KW-1185">Reference proteome</keyword>
<proteinExistence type="predicted"/>
<comment type="caution">
    <text evidence="3">The sequence shown here is derived from an EMBL/GenBank/DDBJ whole genome shotgun (WGS) entry which is preliminary data.</text>
</comment>
<dbReference type="AlphaFoldDB" id="A0A4R1R624"/>
<sequence length="188" mass="20676">MKSFHKYKFILFACIIVLIFQTGCVDDSPISTIVPDPTQDTQNTEMNLTQIQAGDYSSLLGTWKEIAYADNLFDGTGQQWHTGRSDTVSSTLSVSTDKINFNESAMIVQGNTLTDDAGSHLLSFVNDGISLDAYLADADTAITWNVTFYPKGVANNLEPNNGVQIDNTKNLIVIWYSGMQVLTVFGQE</sequence>
<dbReference type="InterPro" id="IPR046254">
    <property type="entry name" value="DUF6287"/>
</dbReference>
<accession>A0A4R1R624</accession>
<evidence type="ECO:0000259" key="2">
    <source>
        <dbReference type="Pfam" id="PF19804"/>
    </source>
</evidence>
<feature type="domain" description="DUF6287" evidence="2">
    <location>
        <begin position="44"/>
        <end position="64"/>
    </location>
</feature>
<evidence type="ECO:0000256" key="1">
    <source>
        <dbReference type="SAM" id="SignalP"/>
    </source>
</evidence>
<dbReference type="OrthoDB" id="2327946at2"/>
<feature type="chain" id="PRO_5020880517" description="DUF6287 domain-containing protein" evidence="1">
    <location>
        <begin position="26"/>
        <end position="188"/>
    </location>
</feature>
<dbReference type="Pfam" id="PF19804">
    <property type="entry name" value="DUF6287"/>
    <property type="match status" value="1"/>
</dbReference>
<evidence type="ECO:0000313" key="4">
    <source>
        <dbReference type="Proteomes" id="UP000295718"/>
    </source>
</evidence>
<dbReference type="RefSeq" id="WP_031391356.1">
    <property type="nucleotide sequence ID" value="NZ_JPNB01000002.1"/>
</dbReference>
<feature type="signal peptide" evidence="1">
    <location>
        <begin position="1"/>
        <end position="25"/>
    </location>
</feature>